<evidence type="ECO:0000256" key="1">
    <source>
        <dbReference type="ARBA" id="ARBA00007362"/>
    </source>
</evidence>
<name>A0ABX1KX99_9LACO</name>
<evidence type="ECO:0000256" key="2">
    <source>
        <dbReference type="SAM" id="Phobius"/>
    </source>
</evidence>
<evidence type="ECO:0000313" key="4">
    <source>
        <dbReference type="EMBL" id="NLR17857.1"/>
    </source>
</evidence>
<comment type="similarity">
    <text evidence="1">Belongs to the EamA transporter family.</text>
</comment>
<comment type="caution">
    <text evidence="4">The sequence shown here is derived from an EMBL/GenBank/DDBJ whole genome shotgun (WGS) entry which is preliminary data.</text>
</comment>
<dbReference type="EMBL" id="JAAXLJ010000004">
    <property type="protein sequence ID" value="NLR17857.1"/>
    <property type="molecule type" value="Genomic_DNA"/>
</dbReference>
<reference evidence="4 5" key="1">
    <citation type="submission" date="2020-04" db="EMBL/GenBank/DDBJ databases">
        <title>A novel species of genus Lactobacillus that was isolated from fermented food Zha-chili.</title>
        <authorList>
            <person name="Zhang Z."/>
        </authorList>
    </citation>
    <scope>NUCLEOTIDE SEQUENCE [LARGE SCALE GENOMIC DNA]</scope>
    <source>
        <strain evidence="5">HBUAS51383</strain>
    </source>
</reference>
<organism evidence="4 5">
    <name type="scientific">Secundilactobacillus angelensis</name>
    <dbReference type="NCBI Taxonomy" id="2722706"/>
    <lineage>
        <taxon>Bacteria</taxon>
        <taxon>Bacillati</taxon>
        <taxon>Bacillota</taxon>
        <taxon>Bacilli</taxon>
        <taxon>Lactobacillales</taxon>
        <taxon>Lactobacillaceae</taxon>
        <taxon>Secundilactobacillus</taxon>
    </lineage>
</organism>
<dbReference type="Gene3D" id="1.10.3730.20">
    <property type="match status" value="1"/>
</dbReference>
<dbReference type="RefSeq" id="WP_168924483.1">
    <property type="nucleotide sequence ID" value="NZ_JAAXLJ010000004.1"/>
</dbReference>
<feature type="domain" description="EamA" evidence="3">
    <location>
        <begin position="9"/>
        <end position="140"/>
    </location>
</feature>
<proteinExistence type="inferred from homology"/>
<feature type="transmembrane region" description="Helical" evidence="2">
    <location>
        <begin position="123"/>
        <end position="140"/>
    </location>
</feature>
<evidence type="ECO:0000259" key="3">
    <source>
        <dbReference type="Pfam" id="PF00892"/>
    </source>
</evidence>
<keyword evidence="2" id="KW-0812">Transmembrane</keyword>
<evidence type="ECO:0000313" key="5">
    <source>
        <dbReference type="Proteomes" id="UP000763447"/>
    </source>
</evidence>
<dbReference type="Pfam" id="PF00892">
    <property type="entry name" value="EamA"/>
    <property type="match status" value="1"/>
</dbReference>
<feature type="transmembrane region" description="Helical" evidence="2">
    <location>
        <begin position="6"/>
        <end position="25"/>
    </location>
</feature>
<feature type="transmembrane region" description="Helical" evidence="2">
    <location>
        <begin position="65"/>
        <end position="86"/>
    </location>
</feature>
<accession>A0ABX1KX99</accession>
<gene>
    <name evidence="4" type="ORF">HC026_02855</name>
</gene>
<keyword evidence="5" id="KW-1185">Reference proteome</keyword>
<keyword evidence="2" id="KW-1133">Transmembrane helix</keyword>
<protein>
    <submittedName>
        <fullName evidence="4">EamA family transporter</fullName>
    </submittedName>
</protein>
<dbReference type="Proteomes" id="UP000763447">
    <property type="component" value="Unassembled WGS sequence"/>
</dbReference>
<feature type="transmembrane region" description="Helical" evidence="2">
    <location>
        <begin position="98"/>
        <end position="117"/>
    </location>
</feature>
<feature type="transmembrane region" description="Helical" evidence="2">
    <location>
        <begin position="32"/>
        <end position="53"/>
    </location>
</feature>
<keyword evidence="2" id="KW-0472">Membrane</keyword>
<sequence>MPTYFLPLILTIVANTLYQLSTRGVSHNVDPFFSLMVTYGVALLGSFILYLVSGSQQSLSVNFHSLNWASITMGLSIIFVEFGYMLSYKSGAPIGSTAMTVNIAITLLLIPIGMLFLQESFTLRNTIGVILAVVAIYLLNS</sequence>
<dbReference type="InterPro" id="IPR000620">
    <property type="entry name" value="EamA_dom"/>
</dbReference>